<comment type="caution">
    <text evidence="4">The sequence shown here is derived from an EMBL/GenBank/DDBJ whole genome shotgun (WGS) entry which is preliminary data.</text>
</comment>
<evidence type="ECO:0008006" key="6">
    <source>
        <dbReference type="Google" id="ProtNLM"/>
    </source>
</evidence>
<name>A0ABW3ZLA3_9RHOB</name>
<keyword evidence="3" id="KW-0812">Transmembrane</keyword>
<keyword evidence="3" id="KW-1133">Transmembrane helix</keyword>
<evidence type="ECO:0000256" key="1">
    <source>
        <dbReference type="SAM" id="Coils"/>
    </source>
</evidence>
<feature type="transmembrane region" description="Helical" evidence="3">
    <location>
        <begin position="12"/>
        <end position="37"/>
    </location>
</feature>
<feature type="transmembrane region" description="Helical" evidence="3">
    <location>
        <begin position="337"/>
        <end position="360"/>
    </location>
</feature>
<feature type="compositionally biased region" description="Basic and acidic residues" evidence="2">
    <location>
        <begin position="368"/>
        <end position="378"/>
    </location>
</feature>
<evidence type="ECO:0000256" key="2">
    <source>
        <dbReference type="SAM" id="MobiDB-lite"/>
    </source>
</evidence>
<keyword evidence="1" id="KW-0175">Coiled coil</keyword>
<sequence>MARFLPGVYRPSLLSLILIGLYLIFVGALTLGFAAYITRTSIQTEIAADSAVFRSIDAVFHHTRSETRLLNERRAAQAQADEAQTKLLAAELVAEQKDRQVRRLATQRDEALGQLTHRTDDLRARFSRLEDGLPSILAGARAKGLDAEAEALSKLPVAPASSDSALSGDQDALSEARSAVKEIEAKMAVSEVEAAYAANERVIAKHRLETAANDVQRVDEALATLRSDDRLASPHLTRIRWMEGDNTGASALFSRMVSWPTILLTLFVTVFSGALGSVVSFSRAYGASETGSQQDSSTRLFVGIGEGTAAAIAIFLLSGAGMLVLSQGTGVANRVELSPYTVAFIAFVSGFMASDAFGRIEETGRQFFKRDRQEKGAAETEAGAATDRNGAGNAPAATPQ</sequence>
<evidence type="ECO:0000313" key="5">
    <source>
        <dbReference type="Proteomes" id="UP001597135"/>
    </source>
</evidence>
<accession>A0ABW3ZLA3</accession>
<protein>
    <recommendedName>
        <fullName evidence="6">Chromosome partition protein Smc</fullName>
    </recommendedName>
</protein>
<keyword evidence="5" id="KW-1185">Reference proteome</keyword>
<dbReference type="EMBL" id="JBHTMU010000034">
    <property type="protein sequence ID" value="MFD1343926.1"/>
    <property type="molecule type" value="Genomic_DNA"/>
</dbReference>
<proteinExistence type="predicted"/>
<dbReference type="Proteomes" id="UP001597135">
    <property type="component" value="Unassembled WGS sequence"/>
</dbReference>
<feature type="coiled-coil region" evidence="1">
    <location>
        <begin position="173"/>
        <end position="228"/>
    </location>
</feature>
<evidence type="ECO:0000313" key="4">
    <source>
        <dbReference type="EMBL" id="MFD1343926.1"/>
    </source>
</evidence>
<organism evidence="4 5">
    <name type="scientific">Litorisediminicola beolgyonensis</name>
    <dbReference type="NCBI Taxonomy" id="1173614"/>
    <lineage>
        <taxon>Bacteria</taxon>
        <taxon>Pseudomonadati</taxon>
        <taxon>Pseudomonadota</taxon>
        <taxon>Alphaproteobacteria</taxon>
        <taxon>Rhodobacterales</taxon>
        <taxon>Paracoccaceae</taxon>
        <taxon>Litorisediminicola</taxon>
    </lineage>
</organism>
<dbReference type="RefSeq" id="WP_386805290.1">
    <property type="nucleotide sequence ID" value="NZ_JBHTMU010000034.1"/>
</dbReference>
<feature type="region of interest" description="Disordered" evidence="2">
    <location>
        <begin position="368"/>
        <end position="400"/>
    </location>
</feature>
<reference evidence="5" key="1">
    <citation type="journal article" date="2019" name="Int. J. Syst. Evol. Microbiol.">
        <title>The Global Catalogue of Microorganisms (GCM) 10K type strain sequencing project: providing services to taxonomists for standard genome sequencing and annotation.</title>
        <authorList>
            <consortium name="The Broad Institute Genomics Platform"/>
            <consortium name="The Broad Institute Genome Sequencing Center for Infectious Disease"/>
            <person name="Wu L."/>
            <person name="Ma J."/>
        </authorList>
    </citation>
    <scope>NUCLEOTIDE SEQUENCE [LARGE SCALE GENOMIC DNA]</scope>
    <source>
        <strain evidence="5">CCUG 62953</strain>
    </source>
</reference>
<feature type="transmembrane region" description="Helical" evidence="3">
    <location>
        <begin position="257"/>
        <end position="279"/>
    </location>
</feature>
<keyword evidence="3" id="KW-0472">Membrane</keyword>
<feature type="coiled-coil region" evidence="1">
    <location>
        <begin position="66"/>
        <end position="93"/>
    </location>
</feature>
<evidence type="ECO:0000256" key="3">
    <source>
        <dbReference type="SAM" id="Phobius"/>
    </source>
</evidence>
<gene>
    <name evidence="4" type="ORF">ACFQ4E_15970</name>
</gene>
<feature type="transmembrane region" description="Helical" evidence="3">
    <location>
        <begin position="300"/>
        <end position="325"/>
    </location>
</feature>